<evidence type="ECO:0000313" key="1">
    <source>
        <dbReference type="EMBL" id="MFC2974129.1"/>
    </source>
</evidence>
<dbReference type="EMBL" id="JBHRSJ010000034">
    <property type="protein sequence ID" value="MFC2974129.1"/>
    <property type="molecule type" value="Genomic_DNA"/>
</dbReference>
<dbReference type="Proteomes" id="UP001595457">
    <property type="component" value="Unassembled WGS sequence"/>
</dbReference>
<comment type="caution">
    <text evidence="1">The sequence shown here is derived from an EMBL/GenBank/DDBJ whole genome shotgun (WGS) entry which is preliminary data.</text>
</comment>
<protein>
    <recommendedName>
        <fullName evidence="3">DUF1330 domain-containing protein</fullName>
    </recommendedName>
</protein>
<organism evidence="1 2">
    <name type="scientific">Azotobacter bryophylli</name>
    <dbReference type="NCBI Taxonomy" id="1986537"/>
    <lineage>
        <taxon>Bacteria</taxon>
        <taxon>Pseudomonadati</taxon>
        <taxon>Pseudomonadota</taxon>
        <taxon>Gammaproteobacteria</taxon>
        <taxon>Pseudomonadales</taxon>
        <taxon>Pseudomonadaceae</taxon>
        <taxon>Azotobacter</taxon>
    </lineage>
</organism>
<sequence>MAKKKFFWFSAGSCMPFDLDPQELAMAAYLQITLNISAANRAAAAGIYQKYKAPFLNTIAGAKTKELLVREEDVQVLHGFDSAENARAYLQSELFTADVVAGLEPLLDASPDVRIYQVV</sequence>
<keyword evidence="2" id="KW-1185">Reference proteome</keyword>
<accession>A0ABV7AX13</accession>
<evidence type="ECO:0008006" key="3">
    <source>
        <dbReference type="Google" id="ProtNLM"/>
    </source>
</evidence>
<reference evidence="2" key="1">
    <citation type="journal article" date="2019" name="Int. J. Syst. Evol. Microbiol.">
        <title>The Global Catalogue of Microorganisms (GCM) 10K type strain sequencing project: providing services to taxonomists for standard genome sequencing and annotation.</title>
        <authorList>
            <consortium name="The Broad Institute Genomics Platform"/>
            <consortium name="The Broad Institute Genome Sequencing Center for Infectious Disease"/>
            <person name="Wu L."/>
            <person name="Ma J."/>
        </authorList>
    </citation>
    <scope>NUCLEOTIDE SEQUENCE [LARGE SCALE GENOMIC DNA]</scope>
    <source>
        <strain evidence="2">KCTC 62195</strain>
    </source>
</reference>
<gene>
    <name evidence="1" type="ORF">ACFOJE_18180</name>
</gene>
<evidence type="ECO:0000313" key="2">
    <source>
        <dbReference type="Proteomes" id="UP001595457"/>
    </source>
</evidence>
<dbReference type="RefSeq" id="WP_377816116.1">
    <property type="nucleotide sequence ID" value="NZ_JBHRSJ010000034.1"/>
</dbReference>
<name>A0ABV7AX13_9GAMM</name>
<proteinExistence type="predicted"/>